<protein>
    <submittedName>
        <fullName evidence="2">Uncharacterized protein</fullName>
    </submittedName>
</protein>
<evidence type="ECO:0000256" key="1">
    <source>
        <dbReference type="SAM" id="MobiDB-lite"/>
    </source>
</evidence>
<reference evidence="2" key="1">
    <citation type="submission" date="2023-01" db="EMBL/GenBank/DDBJ databases">
        <title>The growth and conidiation of Purpureocillium lavendulum are regulated by nitrogen source and histone H3K14 acetylation.</title>
        <authorList>
            <person name="Tang P."/>
            <person name="Han J."/>
            <person name="Zhang C."/>
            <person name="Tang P."/>
            <person name="Qi F."/>
            <person name="Zhang K."/>
            <person name="Liang L."/>
        </authorList>
    </citation>
    <scope>NUCLEOTIDE SEQUENCE</scope>
    <source>
        <strain evidence="2">YMF1.00683</strain>
    </source>
</reference>
<keyword evidence="3" id="KW-1185">Reference proteome</keyword>
<dbReference type="Proteomes" id="UP001163105">
    <property type="component" value="Unassembled WGS sequence"/>
</dbReference>
<dbReference type="EMBL" id="JAQHRD010000005">
    <property type="protein sequence ID" value="KAJ6440534.1"/>
    <property type="molecule type" value="Genomic_DNA"/>
</dbReference>
<gene>
    <name evidence="2" type="ORF">O9K51_06324</name>
</gene>
<dbReference type="AlphaFoldDB" id="A0AB34FN78"/>
<feature type="region of interest" description="Disordered" evidence="1">
    <location>
        <begin position="1"/>
        <end position="21"/>
    </location>
</feature>
<evidence type="ECO:0000313" key="2">
    <source>
        <dbReference type="EMBL" id="KAJ6440534.1"/>
    </source>
</evidence>
<feature type="compositionally biased region" description="Basic and acidic residues" evidence="1">
    <location>
        <begin position="1"/>
        <end position="11"/>
    </location>
</feature>
<comment type="caution">
    <text evidence="2">The sequence shown here is derived from an EMBL/GenBank/DDBJ whole genome shotgun (WGS) entry which is preliminary data.</text>
</comment>
<sequence length="62" mass="6490">MGSEYSSEHPLFRRVTRASRDQEGKRLMASNAHGIGTPGGDSAAVAMAFACHAATELPASDN</sequence>
<proteinExistence type="predicted"/>
<evidence type="ECO:0000313" key="3">
    <source>
        <dbReference type="Proteomes" id="UP001163105"/>
    </source>
</evidence>
<name>A0AB34FN78_9HYPO</name>
<organism evidence="2 3">
    <name type="scientific">Purpureocillium lavendulum</name>
    <dbReference type="NCBI Taxonomy" id="1247861"/>
    <lineage>
        <taxon>Eukaryota</taxon>
        <taxon>Fungi</taxon>
        <taxon>Dikarya</taxon>
        <taxon>Ascomycota</taxon>
        <taxon>Pezizomycotina</taxon>
        <taxon>Sordariomycetes</taxon>
        <taxon>Hypocreomycetidae</taxon>
        <taxon>Hypocreales</taxon>
        <taxon>Ophiocordycipitaceae</taxon>
        <taxon>Purpureocillium</taxon>
    </lineage>
</organism>
<accession>A0AB34FN78</accession>